<evidence type="ECO:0000256" key="5">
    <source>
        <dbReference type="ARBA" id="ARBA00022989"/>
    </source>
</evidence>
<evidence type="ECO:0000256" key="3">
    <source>
        <dbReference type="ARBA" id="ARBA00022692"/>
    </source>
</evidence>
<dbReference type="GO" id="GO:0005743">
    <property type="term" value="C:mitochondrial inner membrane"/>
    <property type="evidence" value="ECO:0007669"/>
    <property type="project" value="UniProtKB-SubCell"/>
</dbReference>
<dbReference type="PANTHER" id="PTHR10485">
    <property type="entry name" value="MITOCHONDRIAL IMPORT INNER MEMBRANE TRANSLOCASE SUBUNIT TIM-17"/>
    <property type="match status" value="1"/>
</dbReference>
<keyword evidence="9" id="KW-1185">Reference proteome</keyword>
<keyword evidence="3" id="KW-0812">Transmembrane</keyword>
<evidence type="ECO:0000256" key="7">
    <source>
        <dbReference type="ARBA" id="ARBA00023136"/>
    </source>
</evidence>
<organism evidence="8 9">
    <name type="scientific">Urochloa decumbens</name>
    <dbReference type="NCBI Taxonomy" id="240449"/>
    <lineage>
        <taxon>Eukaryota</taxon>
        <taxon>Viridiplantae</taxon>
        <taxon>Streptophyta</taxon>
        <taxon>Embryophyta</taxon>
        <taxon>Tracheophyta</taxon>
        <taxon>Spermatophyta</taxon>
        <taxon>Magnoliopsida</taxon>
        <taxon>Liliopsida</taxon>
        <taxon>Poales</taxon>
        <taxon>Poaceae</taxon>
        <taxon>PACMAD clade</taxon>
        <taxon>Panicoideae</taxon>
        <taxon>Panicodae</taxon>
        <taxon>Paniceae</taxon>
        <taxon>Melinidinae</taxon>
        <taxon>Urochloa</taxon>
    </lineage>
</organism>
<protein>
    <submittedName>
        <fullName evidence="8">Uncharacterized protein</fullName>
    </submittedName>
</protein>
<dbReference type="EMBL" id="OZ075137">
    <property type="protein sequence ID" value="CAL5006303.1"/>
    <property type="molecule type" value="Genomic_DNA"/>
</dbReference>
<dbReference type="Proteomes" id="UP001497457">
    <property type="component" value="Chromosome 27b"/>
</dbReference>
<dbReference type="AlphaFoldDB" id="A0ABC9BUR0"/>
<keyword evidence="6" id="KW-0496">Mitochondrion</keyword>
<dbReference type="PANTHER" id="PTHR10485:SF13">
    <property type="match status" value="1"/>
</dbReference>
<sequence>MYDEIPDYRYRLIDYVGDDILIGSSLGSPFYFIKGLYNSPGGGRLAGGVHAVHANVPLFAGRLAGRLAVFSAMGSGMSLARGRKEDPWNTIVAGTGTLGLVNLHRGAPAAARAALLAAAFFIGMAFADFSFDDWHSRLIRSGGEVRIHRWLPALIPRASPCRAALRDAAGGSVEENRSENGVTPDLFAMEHKLEMTSKDA</sequence>
<comment type="subcellular location">
    <subcellularLocation>
        <location evidence="1">Mitochondrion inner membrane</location>
        <topology evidence="1">Multi-pass membrane protein</topology>
    </subcellularLocation>
</comment>
<evidence type="ECO:0000256" key="4">
    <source>
        <dbReference type="ARBA" id="ARBA00022792"/>
    </source>
</evidence>
<dbReference type="Pfam" id="PF02466">
    <property type="entry name" value="Tim17"/>
    <property type="match status" value="1"/>
</dbReference>
<keyword evidence="5" id="KW-1133">Transmembrane helix</keyword>
<keyword evidence="4" id="KW-0999">Mitochondrion inner membrane</keyword>
<accession>A0ABC9BUR0</accession>
<keyword evidence="7" id="KW-0472">Membrane</keyword>
<reference evidence="8 9" key="2">
    <citation type="submission" date="2024-10" db="EMBL/GenBank/DDBJ databases">
        <authorList>
            <person name="Ryan C."/>
        </authorList>
    </citation>
    <scope>NUCLEOTIDE SEQUENCE [LARGE SCALE GENOMIC DNA]</scope>
</reference>
<reference evidence="9" key="1">
    <citation type="submission" date="2024-06" db="EMBL/GenBank/DDBJ databases">
        <authorList>
            <person name="Ryan C."/>
        </authorList>
    </citation>
    <scope>NUCLEOTIDE SEQUENCE [LARGE SCALE GENOMIC DNA]</scope>
</reference>
<evidence type="ECO:0000256" key="1">
    <source>
        <dbReference type="ARBA" id="ARBA00004448"/>
    </source>
</evidence>
<name>A0ABC9BUR0_9POAL</name>
<evidence type="ECO:0000256" key="2">
    <source>
        <dbReference type="ARBA" id="ARBA00008444"/>
    </source>
</evidence>
<evidence type="ECO:0000256" key="6">
    <source>
        <dbReference type="ARBA" id="ARBA00023128"/>
    </source>
</evidence>
<comment type="similarity">
    <text evidence="2">Belongs to the Tim17/Tim22/Tim23 family.</text>
</comment>
<evidence type="ECO:0000313" key="9">
    <source>
        <dbReference type="Proteomes" id="UP001497457"/>
    </source>
</evidence>
<evidence type="ECO:0000313" key="8">
    <source>
        <dbReference type="EMBL" id="CAL5006303.1"/>
    </source>
</evidence>
<gene>
    <name evidence="8" type="ORF">URODEC1_LOCUS67970</name>
</gene>
<proteinExistence type="inferred from homology"/>